<keyword evidence="4" id="KW-1185">Reference proteome</keyword>
<proteinExistence type="predicted"/>
<feature type="transmembrane region" description="Helical" evidence="2">
    <location>
        <begin position="618"/>
        <end position="641"/>
    </location>
</feature>
<feature type="region of interest" description="Disordered" evidence="1">
    <location>
        <begin position="334"/>
        <end position="367"/>
    </location>
</feature>
<name>A0A4V2WMZ5_9BACL</name>
<gene>
    <name evidence="3" type="ORF">E0485_20760</name>
</gene>
<dbReference type="PANTHER" id="PTHR40050">
    <property type="entry name" value="INNER SPORE COAT PROTEIN H"/>
    <property type="match status" value="1"/>
</dbReference>
<sequence length="650" mass="71645">MKNKYVLVVFALLIFLFITIMFMLPRIGVEPVKLDHTYEEQIFDQSRVTSVDITLDDKDLKSIFANPLDEAMVPADVTINGKKVQGVGLRVKGNMTLTSVAQMSDSDRYSFKIDFDYYQDDLNLYGLKKLNLNNNYTDPSQMREYLSYALMESMGVPTPANSYMYVTINGEEWGLYLGVEAIEEPFLAQHYVSGTGDLYKPDGTGSDLKWISDDIKDYSGMNLKTNKGVSDQSAIIAMLDAINNGGDIEKVLDVDEILRYFAANTALVNLDSYQGNLKHNYYLYEENGVFSILPWDYNMSFGGFSGMGGMGGFGGMMDAADGIGDKLPAEQNNKQVEQNNKQAEPNNQQVQPNNKQAGNNRNRGMMGGNPGGDMAANFLSETNINFSITTPVSGISLEDRPLLNSLLSVPEYREKFNSYLDEIANNFFSEDQMSAKTKQISDLISSYIDKDPTKFYTKEQFDESVSGDKSLVEFAIQRAESIKKQLSGELVVEATTTGGPRGELGGQNANGDKQGQGQFQPPNFGNGQDPGQMQPPNFGDGQDLGQMQPPNLGDGQDLGQMQPPNFVDGQDRGQMQPPNFGDGQDLGQMQPPNLGDGRNPGGMQRPGNNASSTASGEYTWQSVAITSAFILLLVGSTIFGLKYQRRRYSK</sequence>
<keyword evidence="2" id="KW-0472">Membrane</keyword>
<feature type="compositionally biased region" description="Low complexity" evidence="1">
    <location>
        <begin position="515"/>
        <end position="527"/>
    </location>
</feature>
<evidence type="ECO:0000256" key="2">
    <source>
        <dbReference type="SAM" id="Phobius"/>
    </source>
</evidence>
<dbReference type="AlphaFoldDB" id="A0A4V2WMZ5"/>
<keyword evidence="2" id="KW-0812">Transmembrane</keyword>
<accession>A0A4V2WMZ5</accession>
<protein>
    <recommendedName>
        <fullName evidence="5">Spore coat assembly protein</fullName>
    </recommendedName>
</protein>
<feature type="transmembrane region" description="Helical" evidence="2">
    <location>
        <begin position="5"/>
        <end position="24"/>
    </location>
</feature>
<dbReference type="OrthoDB" id="3235126at2"/>
<keyword evidence="2" id="KW-1133">Transmembrane helix</keyword>
<feature type="compositionally biased region" description="Low complexity" evidence="1">
    <location>
        <begin position="334"/>
        <end position="364"/>
    </location>
</feature>
<dbReference type="RefSeq" id="WP_132419988.1">
    <property type="nucleotide sequence ID" value="NZ_SKFG01000031.1"/>
</dbReference>
<evidence type="ECO:0008006" key="5">
    <source>
        <dbReference type="Google" id="ProtNLM"/>
    </source>
</evidence>
<organism evidence="3 4">
    <name type="scientific">Paenibacillus albiflavus</name>
    <dbReference type="NCBI Taxonomy" id="2545760"/>
    <lineage>
        <taxon>Bacteria</taxon>
        <taxon>Bacillati</taxon>
        <taxon>Bacillota</taxon>
        <taxon>Bacilli</taxon>
        <taxon>Bacillales</taxon>
        <taxon>Paenibacillaceae</taxon>
        <taxon>Paenibacillus</taxon>
    </lineage>
</organism>
<dbReference type="Proteomes" id="UP000295418">
    <property type="component" value="Unassembled WGS sequence"/>
</dbReference>
<dbReference type="InterPro" id="IPR014867">
    <property type="entry name" value="Spore_coat_CotH_CotH2/3/7"/>
</dbReference>
<dbReference type="EMBL" id="SKFG01000031">
    <property type="protein sequence ID" value="TCZ73542.1"/>
    <property type="molecule type" value="Genomic_DNA"/>
</dbReference>
<evidence type="ECO:0000256" key="1">
    <source>
        <dbReference type="SAM" id="MobiDB-lite"/>
    </source>
</evidence>
<feature type="region of interest" description="Disordered" evidence="1">
    <location>
        <begin position="496"/>
        <end position="614"/>
    </location>
</feature>
<dbReference type="PANTHER" id="PTHR40050:SF1">
    <property type="entry name" value="INNER SPORE COAT PROTEIN H"/>
    <property type="match status" value="1"/>
</dbReference>
<comment type="caution">
    <text evidence="3">The sequence shown here is derived from an EMBL/GenBank/DDBJ whole genome shotgun (WGS) entry which is preliminary data.</text>
</comment>
<dbReference type="Pfam" id="PF08757">
    <property type="entry name" value="CotH"/>
    <property type="match status" value="2"/>
</dbReference>
<evidence type="ECO:0000313" key="4">
    <source>
        <dbReference type="Proteomes" id="UP000295418"/>
    </source>
</evidence>
<reference evidence="3 4" key="1">
    <citation type="submission" date="2019-03" db="EMBL/GenBank/DDBJ databases">
        <authorList>
            <person name="Kim M.K.M."/>
        </authorList>
    </citation>
    <scope>NUCLEOTIDE SEQUENCE [LARGE SCALE GENOMIC DNA]</scope>
    <source>
        <strain evidence="3 4">18JY21-1</strain>
    </source>
</reference>
<evidence type="ECO:0000313" key="3">
    <source>
        <dbReference type="EMBL" id="TCZ73542.1"/>
    </source>
</evidence>